<evidence type="ECO:0000313" key="5">
    <source>
        <dbReference type="WormBase" id="Y45F10D.14"/>
    </source>
</evidence>
<feature type="coiled-coil region" evidence="1">
    <location>
        <begin position="146"/>
        <end position="175"/>
    </location>
</feature>
<dbReference type="EMBL" id="BX284604">
    <property type="protein sequence ID" value="CAE17999.1"/>
    <property type="molecule type" value="Genomic_DNA"/>
</dbReference>
<dbReference type="GeneID" id="3565953"/>
<evidence type="ECO:0000313" key="4">
    <source>
        <dbReference type="Proteomes" id="UP000001940"/>
    </source>
</evidence>
<dbReference type="eggNOG" id="ENOG502TGZP">
    <property type="taxonomic scope" value="Eukaryota"/>
</dbReference>
<dbReference type="STRING" id="6239.Y45F10D.14.1"/>
<dbReference type="RefSeq" id="NP_001023471.1">
    <property type="nucleotide sequence ID" value="NM_001028300.1"/>
</dbReference>
<evidence type="ECO:0000256" key="2">
    <source>
        <dbReference type="SAM" id="Phobius"/>
    </source>
</evidence>
<keyword evidence="2" id="KW-1133">Transmembrane helix</keyword>
<evidence type="ECO:0000313" key="3">
    <source>
        <dbReference type="EMBL" id="CAE17999.1"/>
    </source>
</evidence>
<proteinExistence type="predicted"/>
<dbReference type="InParanoid" id="Q7YWQ7"/>
<dbReference type="Proteomes" id="UP000001940">
    <property type="component" value="Chromosome IV"/>
</dbReference>
<dbReference type="CTD" id="3565953"/>
<dbReference type="KEGG" id="cel:CELE_Y45F10D.14"/>
<keyword evidence="4" id="KW-1185">Reference proteome</keyword>
<dbReference type="AlphaFoldDB" id="Q7YWQ7"/>
<dbReference type="FunCoup" id="Q7YWQ7">
    <property type="interactions" value="1514"/>
</dbReference>
<keyword evidence="2" id="KW-0472">Membrane</keyword>
<dbReference type="Bgee" id="WBGene00012892">
    <property type="expression patterns" value="Expressed in embryo and 2 other cell types or tissues"/>
</dbReference>
<sequence>MSVKLWIWWSIFGFWISSCTGFLWTLFGGNHCNCCRCPAAPRPPQYQQHFLTAPTLIPHYQSSYAISYSPPSPPSYPISNQDSYVQPPGYTVPQLPTTPKYPGPPSAAPVHRDQLYTEERKYSTNQVAYHSESRRVTIDEYGGQALDQLEDELAAEKYKYNKQKIREKEEKERKEKQKQGRIRVFKIKPHKSPKVSNGMVEWQSSQVAKYTNEKAVQKFIEATSESNDLNENESLEEFIPIEIGNEPEFADEEPAGPPPNVRNRLSHDPVLVNNIKRRRFIY</sequence>
<dbReference type="OrthoDB" id="5861633at2759"/>
<gene>
    <name evidence="3" type="ORF">CELE_Y45F10D.14</name>
    <name evidence="3 5" type="ORF">Y45F10D.14</name>
</gene>
<dbReference type="HOGENOM" id="CLU_1058605_0_0_1"/>
<accession>Q7YWQ7</accession>
<keyword evidence="2" id="KW-0812">Transmembrane</keyword>
<reference evidence="3 4" key="1">
    <citation type="journal article" date="1998" name="Science">
        <title>Genome sequence of the nematode C. elegans: a platform for investigating biology.</title>
        <authorList>
            <consortium name="The C. elegans sequencing consortium"/>
            <person name="Sulson J.E."/>
            <person name="Waterston R."/>
        </authorList>
    </citation>
    <scope>NUCLEOTIDE SEQUENCE [LARGE SCALE GENOMIC DNA]</scope>
    <source>
        <strain evidence="3 4">Bristol N2</strain>
    </source>
</reference>
<feature type="transmembrane region" description="Helical" evidence="2">
    <location>
        <begin position="7"/>
        <end position="27"/>
    </location>
</feature>
<organism evidence="3 4">
    <name type="scientific">Caenorhabditis elegans</name>
    <dbReference type="NCBI Taxonomy" id="6239"/>
    <lineage>
        <taxon>Eukaryota</taxon>
        <taxon>Metazoa</taxon>
        <taxon>Ecdysozoa</taxon>
        <taxon>Nematoda</taxon>
        <taxon>Chromadorea</taxon>
        <taxon>Rhabditida</taxon>
        <taxon>Rhabditina</taxon>
        <taxon>Rhabditomorpha</taxon>
        <taxon>Rhabditoidea</taxon>
        <taxon>Rhabditidae</taxon>
        <taxon>Peloderinae</taxon>
        <taxon>Caenorhabditis</taxon>
    </lineage>
</organism>
<evidence type="ECO:0000256" key="1">
    <source>
        <dbReference type="SAM" id="Coils"/>
    </source>
</evidence>
<dbReference type="AGR" id="WB:WBGene00012892"/>
<keyword evidence="1" id="KW-0175">Coiled coil</keyword>
<dbReference type="PROSITE" id="PS51257">
    <property type="entry name" value="PROKAR_LIPOPROTEIN"/>
    <property type="match status" value="1"/>
</dbReference>
<dbReference type="WormBase" id="Y45F10D.14">
    <property type="protein sequence ID" value="CE35088"/>
    <property type="gene ID" value="WBGene00012892"/>
</dbReference>
<dbReference type="PaxDb" id="6239-Y45F10D.14"/>
<dbReference type="OMA" id="PRFPATH"/>
<dbReference type="UCSC" id="Y45F10D.14">
    <property type="organism name" value="c. elegans"/>
</dbReference>
<protein>
    <submittedName>
        <fullName evidence="3">Uncharacterized protein</fullName>
    </submittedName>
</protein>
<name>Q7YWQ7_CAEEL</name>